<keyword evidence="1" id="KW-0472">Membrane</keyword>
<sequence length="84" mass="10280">MWKICFRSHFNELKKKKKRTGLILTGLHIYRLKKSMRICPSILSNPLMIFLWTTVVCNTLHYRNWSFIFPRRPWLLIAINFLRE</sequence>
<organism evidence="2">
    <name type="scientific">Escherichia coli</name>
    <dbReference type="NCBI Taxonomy" id="562"/>
    <lineage>
        <taxon>Bacteria</taxon>
        <taxon>Pseudomonadati</taxon>
        <taxon>Pseudomonadota</taxon>
        <taxon>Gammaproteobacteria</taxon>
        <taxon>Enterobacterales</taxon>
        <taxon>Enterobacteriaceae</taxon>
        <taxon>Escherichia</taxon>
    </lineage>
</organism>
<dbReference type="EMBL" id="KY416992">
    <property type="protein sequence ID" value="ARJ57670.1"/>
    <property type="molecule type" value="Genomic_DNA"/>
</dbReference>
<dbReference type="AlphaFoldDB" id="A0A1W6BZW4"/>
<keyword evidence="2" id="KW-0614">Plasmid</keyword>
<reference evidence="2" key="1">
    <citation type="journal article" date="2017" name="Front. Microbiol.">
        <title>Turn Up the Heat-Food and Clinical Escherichia coli Isolates Feature Two Transferrable Loci of Heat Resistance.</title>
        <authorList>
            <person name="Boll E.J."/>
            <person name="Marti R."/>
            <person name="Hasman H."/>
            <person name="Overballe-Petersen S."/>
            <person name="Stegger M."/>
            <person name="Ng K."/>
            <person name="Knochel S."/>
            <person name="Krogfelt K.A."/>
            <person name="Hummerjohann J."/>
            <person name="Struve C."/>
        </authorList>
    </citation>
    <scope>NUCLEOTIDE SEQUENCE</scope>
    <source>
        <strain evidence="2">FAM21805</strain>
        <plasmid evidence="2">unnamed</plasmid>
    </source>
</reference>
<keyword evidence="1" id="KW-1133">Transmembrane helix</keyword>
<name>A0A1W6BZW4_ECOLX</name>
<evidence type="ECO:0000256" key="1">
    <source>
        <dbReference type="SAM" id="Phobius"/>
    </source>
</evidence>
<evidence type="ECO:0000313" key="2">
    <source>
        <dbReference type="EMBL" id="ARJ57670.1"/>
    </source>
</evidence>
<protein>
    <submittedName>
        <fullName evidence="2">Uncharacterized protein</fullName>
    </submittedName>
</protein>
<proteinExistence type="predicted"/>
<accession>A0A1W6BZW4</accession>
<feature type="transmembrane region" description="Helical" evidence="1">
    <location>
        <begin position="42"/>
        <end position="62"/>
    </location>
</feature>
<geneLocation type="plasmid" evidence="2">
    <name>unnamed</name>
</geneLocation>
<keyword evidence="1" id="KW-0812">Transmembrane</keyword>